<dbReference type="PANTHER" id="PTHR32481">
    <property type="entry name" value="AMINOPEPTIDASE"/>
    <property type="match status" value="1"/>
</dbReference>
<dbReference type="Pfam" id="PF05343">
    <property type="entry name" value="Peptidase_M42"/>
    <property type="match status" value="1"/>
</dbReference>
<dbReference type="Proteomes" id="UP000318538">
    <property type="component" value="Chromosome"/>
</dbReference>
<evidence type="ECO:0000313" key="3">
    <source>
        <dbReference type="EMBL" id="QDT05275.1"/>
    </source>
</evidence>
<dbReference type="SUPFAM" id="SSF53187">
    <property type="entry name" value="Zn-dependent exopeptidases"/>
    <property type="match status" value="1"/>
</dbReference>
<dbReference type="GO" id="GO:0004177">
    <property type="term" value="F:aminopeptidase activity"/>
    <property type="evidence" value="ECO:0007669"/>
    <property type="project" value="UniProtKB-KW"/>
</dbReference>
<keyword evidence="2" id="KW-0378">Hydrolase</keyword>
<organism evidence="3 4">
    <name type="scientific">Rubripirellula lacrimiformis</name>
    <dbReference type="NCBI Taxonomy" id="1930273"/>
    <lineage>
        <taxon>Bacteria</taxon>
        <taxon>Pseudomonadati</taxon>
        <taxon>Planctomycetota</taxon>
        <taxon>Planctomycetia</taxon>
        <taxon>Pirellulales</taxon>
        <taxon>Pirellulaceae</taxon>
        <taxon>Rubripirellula</taxon>
    </lineage>
</organism>
<keyword evidence="3" id="KW-0645">Protease</keyword>
<dbReference type="GO" id="GO:0046872">
    <property type="term" value="F:metal ion binding"/>
    <property type="evidence" value="ECO:0007669"/>
    <property type="project" value="UniProtKB-KW"/>
</dbReference>
<protein>
    <submittedName>
        <fullName evidence="3">M42 glutamyl aminopeptidase</fullName>
    </submittedName>
</protein>
<reference evidence="3 4" key="1">
    <citation type="submission" date="2019-02" db="EMBL/GenBank/DDBJ databases">
        <title>Deep-cultivation of Planctomycetes and their phenomic and genomic characterization uncovers novel biology.</title>
        <authorList>
            <person name="Wiegand S."/>
            <person name="Jogler M."/>
            <person name="Boedeker C."/>
            <person name="Pinto D."/>
            <person name="Vollmers J."/>
            <person name="Rivas-Marin E."/>
            <person name="Kohn T."/>
            <person name="Peeters S.H."/>
            <person name="Heuer A."/>
            <person name="Rast P."/>
            <person name="Oberbeckmann S."/>
            <person name="Bunk B."/>
            <person name="Jeske O."/>
            <person name="Meyerdierks A."/>
            <person name="Storesund J.E."/>
            <person name="Kallscheuer N."/>
            <person name="Luecker S."/>
            <person name="Lage O.M."/>
            <person name="Pohl T."/>
            <person name="Merkel B.J."/>
            <person name="Hornburger P."/>
            <person name="Mueller R.-W."/>
            <person name="Bruemmer F."/>
            <person name="Labrenz M."/>
            <person name="Spormann A.M."/>
            <person name="Op den Camp H."/>
            <person name="Overmann J."/>
            <person name="Amann R."/>
            <person name="Jetten M.S.M."/>
            <person name="Mascher T."/>
            <person name="Medema M.H."/>
            <person name="Devos D.P."/>
            <person name="Kaster A.-K."/>
            <person name="Ovreas L."/>
            <person name="Rohde M."/>
            <person name="Galperin M.Y."/>
            <person name="Jogler C."/>
        </authorList>
    </citation>
    <scope>NUCLEOTIDE SEQUENCE [LARGE SCALE GENOMIC DNA]</scope>
    <source>
        <strain evidence="3 4">K22_7</strain>
    </source>
</reference>
<proteinExistence type="predicted"/>
<sequence length="377" mass="41857">MPIPTRFDKAARQVSMTDDVPEPNTSVHKPHVHGELDDFLILLRGLVREPSIVGCEDAFFRVLRRELDELPIEVTRYHGLLVADGGDPKGQILSAHVDRHGLLCTGPNEFQYAAFIIANRGEMTGDSVSEQTMELIADRFHGERVQAHTPYAGSYLGQGTITRSFICQQRRNLIFEVEGLEFLQPGTPVSFLDRLEVANGFISAQLDNVLSVAMMIYLFRNGFRGTALFTAGEEAGRSWQYALAWFQRQNRTTDRIIVLDTSPFATPEAASAQDVVLRTGDASAKFAPAVTQELARRCDIMGISYMFKDKYVADLNATREKPLSLGRTELGRLATATEGRINGTTLQVPTTGYHTANEKASLESVQATLKLLKSYIR</sequence>
<dbReference type="EMBL" id="CP036525">
    <property type="protein sequence ID" value="QDT05275.1"/>
    <property type="molecule type" value="Genomic_DNA"/>
</dbReference>
<gene>
    <name evidence="3" type="ORF">K227x_36750</name>
</gene>
<accession>A0A517NDS0</accession>
<evidence type="ECO:0000313" key="4">
    <source>
        <dbReference type="Proteomes" id="UP000318538"/>
    </source>
</evidence>
<keyword evidence="4" id="KW-1185">Reference proteome</keyword>
<dbReference type="InterPro" id="IPR051464">
    <property type="entry name" value="Peptidase_M42_aminopept"/>
</dbReference>
<dbReference type="InterPro" id="IPR008007">
    <property type="entry name" value="Peptidase_M42"/>
</dbReference>
<evidence type="ECO:0000256" key="2">
    <source>
        <dbReference type="ARBA" id="ARBA00022801"/>
    </source>
</evidence>
<dbReference type="AlphaFoldDB" id="A0A517NDS0"/>
<dbReference type="KEGG" id="rlc:K227x_36750"/>
<dbReference type="Gene3D" id="3.40.630.10">
    <property type="entry name" value="Zn peptidases"/>
    <property type="match status" value="1"/>
</dbReference>
<evidence type="ECO:0000256" key="1">
    <source>
        <dbReference type="ARBA" id="ARBA00022723"/>
    </source>
</evidence>
<dbReference type="PANTHER" id="PTHR32481:SF0">
    <property type="entry name" value="AMINOPEPTIDASE YPDE-RELATED"/>
    <property type="match status" value="1"/>
</dbReference>
<keyword evidence="1" id="KW-0479">Metal-binding</keyword>
<name>A0A517NDS0_9BACT</name>
<keyword evidence="3" id="KW-0031">Aminopeptidase</keyword>